<sequence length="411" mass="44398">MLFFRERRLSLVLAALLAGAGVQVPSPARAANPAPLVAPSVREWTGGTGTHTLTPASRILVDPAHTTELSSVATSLRVDLGAISGVDLPVVPSATARTGDILPTLAGADAGIGDEGYLLTVGAHVAVRGNAAAGVYYGTQTLLQVVTQSATRTTALAGSVRDHPRYRQRGLMLDVGRHFYEMDYLENLLRRMAWPRLNTLHLHFTEWNGFRLRSDRYPGLASAQSYSEADLRRLQDVARRYHVTVVPEIDLPGHATAMTTYDPTMRFECPSMDYAPWPGGSNGGWTLNLTREHARTFAMNLLSEFVPLFDGPYFHIGGDEYQNDAAKDSCPELVPLDVTGSSTADGADVIQWTPTGAANQQWRVTRVGTYVTVTNRNSGKPLDLTGPVADDGTDVVQRTGNGAATQQWALS</sequence>
<keyword evidence="4" id="KW-0378">Hydrolase</keyword>
<protein>
    <recommendedName>
        <fullName evidence="3">beta-N-acetylhexosaminidase</fullName>
        <ecNumber evidence="3">3.2.1.52</ecNumber>
    </recommendedName>
</protein>
<evidence type="ECO:0000313" key="12">
    <source>
        <dbReference type="Proteomes" id="UP000199001"/>
    </source>
</evidence>
<dbReference type="SUPFAM" id="SSF50370">
    <property type="entry name" value="Ricin B-like lectins"/>
    <property type="match status" value="1"/>
</dbReference>
<keyword evidence="5" id="KW-0326">Glycosidase</keyword>
<dbReference type="SUPFAM" id="SSF51445">
    <property type="entry name" value="(Trans)glycosidases"/>
    <property type="match status" value="1"/>
</dbReference>
<dbReference type="InterPro" id="IPR015883">
    <property type="entry name" value="Glyco_hydro_20_cat"/>
</dbReference>
<dbReference type="InterPro" id="IPR029018">
    <property type="entry name" value="Hex-like_dom2"/>
</dbReference>
<dbReference type="InterPro" id="IPR017853">
    <property type="entry name" value="GH"/>
</dbReference>
<dbReference type="InterPro" id="IPR035992">
    <property type="entry name" value="Ricin_B-like_lectins"/>
</dbReference>
<reference evidence="12" key="1">
    <citation type="submission" date="2016-06" db="EMBL/GenBank/DDBJ databases">
        <authorList>
            <person name="Varghese N."/>
            <person name="Submissions Spin"/>
        </authorList>
    </citation>
    <scope>NUCLEOTIDE SEQUENCE [LARGE SCALE GENOMIC DNA]</scope>
    <source>
        <strain evidence="12">DSM 43903</strain>
    </source>
</reference>
<dbReference type="GO" id="GO:0004563">
    <property type="term" value="F:beta-N-acetylhexosaminidase activity"/>
    <property type="evidence" value="ECO:0007669"/>
    <property type="project" value="UniProtKB-EC"/>
</dbReference>
<evidence type="ECO:0000256" key="1">
    <source>
        <dbReference type="ARBA" id="ARBA00001231"/>
    </source>
</evidence>
<keyword evidence="7" id="KW-0732">Signal</keyword>
<dbReference type="GO" id="GO:0016020">
    <property type="term" value="C:membrane"/>
    <property type="evidence" value="ECO:0007669"/>
    <property type="project" value="TreeGrafter"/>
</dbReference>
<dbReference type="AlphaFoldDB" id="A0A1C6VXZ4"/>
<comment type="similarity">
    <text evidence="2">Belongs to the glycosyl hydrolase 20 family.</text>
</comment>
<dbReference type="InterPro" id="IPR000772">
    <property type="entry name" value="Ricin_B_lectin"/>
</dbReference>
<dbReference type="InterPro" id="IPR015882">
    <property type="entry name" value="HEX_bac_N"/>
</dbReference>
<dbReference type="GO" id="GO:0030246">
    <property type="term" value="F:carbohydrate binding"/>
    <property type="evidence" value="ECO:0007669"/>
    <property type="project" value="UniProtKB-KW"/>
</dbReference>
<organism evidence="11 12">
    <name type="scientific">Micromonospora citrea</name>
    <dbReference type="NCBI Taxonomy" id="47855"/>
    <lineage>
        <taxon>Bacteria</taxon>
        <taxon>Bacillati</taxon>
        <taxon>Actinomycetota</taxon>
        <taxon>Actinomycetes</taxon>
        <taxon>Micromonosporales</taxon>
        <taxon>Micromonosporaceae</taxon>
        <taxon>Micromonospora</taxon>
    </lineage>
</organism>
<keyword evidence="12" id="KW-1185">Reference proteome</keyword>
<proteinExistence type="inferred from homology"/>
<dbReference type="EC" id="3.2.1.52" evidence="3"/>
<feature type="chain" id="PRO_5008749139" description="beta-N-acetylhexosaminidase" evidence="7">
    <location>
        <begin position="31"/>
        <end position="411"/>
    </location>
</feature>
<dbReference type="SUPFAM" id="SSF55545">
    <property type="entry name" value="beta-N-acetylhexosaminidase-like domain"/>
    <property type="match status" value="1"/>
</dbReference>
<evidence type="ECO:0000256" key="7">
    <source>
        <dbReference type="SAM" id="SignalP"/>
    </source>
</evidence>
<dbReference type="Gene3D" id="3.30.379.10">
    <property type="entry name" value="Chitobiase/beta-hexosaminidase domain 2-like"/>
    <property type="match status" value="1"/>
</dbReference>
<feature type="domain" description="Beta-hexosaminidase bacterial type N-terminal" evidence="9">
    <location>
        <begin position="36"/>
        <end position="163"/>
    </location>
</feature>
<evidence type="ECO:0000259" key="9">
    <source>
        <dbReference type="Pfam" id="PF02838"/>
    </source>
</evidence>
<dbReference type="GO" id="GO:0030203">
    <property type="term" value="P:glycosaminoglycan metabolic process"/>
    <property type="evidence" value="ECO:0007669"/>
    <property type="project" value="TreeGrafter"/>
</dbReference>
<evidence type="ECO:0000256" key="3">
    <source>
        <dbReference type="ARBA" id="ARBA00012663"/>
    </source>
</evidence>
<dbReference type="Pfam" id="PF02838">
    <property type="entry name" value="Glyco_hydro_20b"/>
    <property type="match status" value="1"/>
</dbReference>
<dbReference type="Pfam" id="PF00728">
    <property type="entry name" value="Glyco_hydro_20"/>
    <property type="match status" value="1"/>
</dbReference>
<feature type="domain" description="Glycoside hydrolase family 20 catalytic" evidence="8">
    <location>
        <begin position="166"/>
        <end position="328"/>
    </location>
</feature>
<dbReference type="InterPro" id="IPR025705">
    <property type="entry name" value="Beta_hexosaminidase_sua/sub"/>
</dbReference>
<evidence type="ECO:0000256" key="4">
    <source>
        <dbReference type="ARBA" id="ARBA00022801"/>
    </source>
</evidence>
<evidence type="ECO:0000256" key="5">
    <source>
        <dbReference type="ARBA" id="ARBA00023295"/>
    </source>
</evidence>
<gene>
    <name evidence="11" type="ORF">GA0070606_5609</name>
</gene>
<dbReference type="GO" id="GO:0005975">
    <property type="term" value="P:carbohydrate metabolic process"/>
    <property type="evidence" value="ECO:0007669"/>
    <property type="project" value="InterPro"/>
</dbReference>
<feature type="signal peptide" evidence="7">
    <location>
        <begin position="1"/>
        <end position="30"/>
    </location>
</feature>
<evidence type="ECO:0000256" key="6">
    <source>
        <dbReference type="PIRSR" id="PIRSR625705-1"/>
    </source>
</evidence>
<evidence type="ECO:0000256" key="2">
    <source>
        <dbReference type="ARBA" id="ARBA00006285"/>
    </source>
</evidence>
<name>A0A1C6VXZ4_9ACTN</name>
<dbReference type="PANTHER" id="PTHR22600">
    <property type="entry name" value="BETA-HEXOSAMINIDASE"/>
    <property type="match status" value="1"/>
</dbReference>
<evidence type="ECO:0000313" key="11">
    <source>
        <dbReference type="EMBL" id="SCL71092.1"/>
    </source>
</evidence>
<dbReference type="Proteomes" id="UP000199001">
    <property type="component" value="Unassembled WGS sequence"/>
</dbReference>
<accession>A0A1C6VXZ4</accession>
<dbReference type="STRING" id="47855.GA0070606_5609"/>
<dbReference type="RefSeq" id="WP_091106152.1">
    <property type="nucleotide sequence ID" value="NZ_FMHZ01000002.1"/>
</dbReference>
<dbReference type="PANTHER" id="PTHR22600:SF57">
    <property type="entry name" value="BETA-N-ACETYLHEXOSAMINIDASE"/>
    <property type="match status" value="1"/>
</dbReference>
<feature type="active site" description="Proton donor" evidence="6">
    <location>
        <position position="320"/>
    </location>
</feature>
<dbReference type="Pfam" id="PF14200">
    <property type="entry name" value="RicinB_lectin_2"/>
    <property type="match status" value="1"/>
</dbReference>
<keyword evidence="11" id="KW-0430">Lectin</keyword>
<dbReference type="Gene3D" id="3.20.20.80">
    <property type="entry name" value="Glycosidases"/>
    <property type="match status" value="1"/>
</dbReference>
<dbReference type="Gene3D" id="2.80.10.50">
    <property type="match status" value="1"/>
</dbReference>
<dbReference type="OrthoDB" id="9763537at2"/>
<dbReference type="EMBL" id="FMHZ01000002">
    <property type="protein sequence ID" value="SCL71092.1"/>
    <property type="molecule type" value="Genomic_DNA"/>
</dbReference>
<evidence type="ECO:0000259" key="8">
    <source>
        <dbReference type="Pfam" id="PF00728"/>
    </source>
</evidence>
<dbReference type="PRINTS" id="PR00738">
    <property type="entry name" value="GLHYDRLASE20"/>
</dbReference>
<dbReference type="PROSITE" id="PS50231">
    <property type="entry name" value="RICIN_B_LECTIN"/>
    <property type="match status" value="1"/>
</dbReference>
<feature type="domain" description="Ricin B lectin" evidence="10">
    <location>
        <begin position="336"/>
        <end position="397"/>
    </location>
</feature>
<evidence type="ECO:0000259" key="10">
    <source>
        <dbReference type="Pfam" id="PF14200"/>
    </source>
</evidence>
<comment type="catalytic activity">
    <reaction evidence="1">
        <text>Hydrolysis of terminal non-reducing N-acetyl-D-hexosamine residues in N-acetyl-beta-D-hexosaminides.</text>
        <dbReference type="EC" id="3.2.1.52"/>
    </reaction>
</comment>